<dbReference type="EMBL" id="KZ504001">
    <property type="protein sequence ID" value="PKU60153.1"/>
    <property type="molecule type" value="Genomic_DNA"/>
</dbReference>
<organism evidence="1 2">
    <name type="scientific">Dendrobium catenatum</name>
    <dbReference type="NCBI Taxonomy" id="906689"/>
    <lineage>
        <taxon>Eukaryota</taxon>
        <taxon>Viridiplantae</taxon>
        <taxon>Streptophyta</taxon>
        <taxon>Embryophyta</taxon>
        <taxon>Tracheophyta</taxon>
        <taxon>Spermatophyta</taxon>
        <taxon>Magnoliopsida</taxon>
        <taxon>Liliopsida</taxon>
        <taxon>Asparagales</taxon>
        <taxon>Orchidaceae</taxon>
        <taxon>Epidendroideae</taxon>
        <taxon>Malaxideae</taxon>
        <taxon>Dendrobiinae</taxon>
        <taxon>Dendrobium</taxon>
    </lineage>
</organism>
<reference evidence="1 2" key="1">
    <citation type="journal article" date="2016" name="Sci. Rep.">
        <title>The Dendrobium catenatum Lindl. genome sequence provides insights into polysaccharide synthase, floral development and adaptive evolution.</title>
        <authorList>
            <person name="Zhang G.Q."/>
            <person name="Xu Q."/>
            <person name="Bian C."/>
            <person name="Tsai W.C."/>
            <person name="Yeh C.M."/>
            <person name="Liu K.W."/>
            <person name="Yoshida K."/>
            <person name="Zhang L.S."/>
            <person name="Chang S.B."/>
            <person name="Chen F."/>
            <person name="Shi Y."/>
            <person name="Su Y.Y."/>
            <person name="Zhang Y.Q."/>
            <person name="Chen L.J."/>
            <person name="Yin Y."/>
            <person name="Lin M."/>
            <person name="Huang H."/>
            <person name="Deng H."/>
            <person name="Wang Z.W."/>
            <person name="Zhu S.L."/>
            <person name="Zhao X."/>
            <person name="Deng C."/>
            <person name="Niu S.C."/>
            <person name="Huang J."/>
            <person name="Wang M."/>
            <person name="Liu G.H."/>
            <person name="Yang H.J."/>
            <person name="Xiao X.J."/>
            <person name="Hsiao Y.Y."/>
            <person name="Wu W.L."/>
            <person name="Chen Y.Y."/>
            <person name="Mitsuda N."/>
            <person name="Ohme-Takagi M."/>
            <person name="Luo Y.B."/>
            <person name="Van de Peer Y."/>
            <person name="Liu Z.J."/>
        </authorList>
    </citation>
    <scope>NUCLEOTIDE SEQUENCE [LARGE SCALE GENOMIC DNA]</scope>
    <source>
        <tissue evidence="1">The whole plant</tissue>
    </source>
</reference>
<evidence type="ECO:0000313" key="2">
    <source>
        <dbReference type="Proteomes" id="UP000233837"/>
    </source>
</evidence>
<sequence length="82" mass="9502">MVDSNQTVDKFICNRGWNVNELQKYFGEELVNLITSTQVSASCTEDHLDFIHKISSKTFSALATKALEDVYLNYSSWDWFEK</sequence>
<proteinExistence type="predicted"/>
<evidence type="ECO:0000313" key="1">
    <source>
        <dbReference type="EMBL" id="PKU60153.1"/>
    </source>
</evidence>
<dbReference type="Proteomes" id="UP000233837">
    <property type="component" value="Unassembled WGS sequence"/>
</dbReference>
<keyword evidence="2" id="KW-1185">Reference proteome</keyword>
<protein>
    <submittedName>
        <fullName evidence="1">Uncharacterized protein</fullName>
    </submittedName>
</protein>
<name>A0A2I0V9T2_9ASPA</name>
<dbReference type="AlphaFoldDB" id="A0A2I0V9T2"/>
<reference evidence="1 2" key="2">
    <citation type="journal article" date="2017" name="Nature">
        <title>The Apostasia genome and the evolution of orchids.</title>
        <authorList>
            <person name="Zhang G.Q."/>
            <person name="Liu K.W."/>
            <person name="Li Z."/>
            <person name="Lohaus R."/>
            <person name="Hsiao Y.Y."/>
            <person name="Niu S.C."/>
            <person name="Wang J.Y."/>
            <person name="Lin Y.C."/>
            <person name="Xu Q."/>
            <person name="Chen L.J."/>
            <person name="Yoshida K."/>
            <person name="Fujiwara S."/>
            <person name="Wang Z.W."/>
            <person name="Zhang Y.Q."/>
            <person name="Mitsuda N."/>
            <person name="Wang M."/>
            <person name="Liu G.H."/>
            <person name="Pecoraro L."/>
            <person name="Huang H.X."/>
            <person name="Xiao X.J."/>
            <person name="Lin M."/>
            <person name="Wu X.Y."/>
            <person name="Wu W.L."/>
            <person name="Chen Y.Y."/>
            <person name="Chang S.B."/>
            <person name="Sakamoto S."/>
            <person name="Ohme-Takagi M."/>
            <person name="Yagi M."/>
            <person name="Zeng S.J."/>
            <person name="Shen C.Y."/>
            <person name="Yeh C.M."/>
            <person name="Luo Y.B."/>
            <person name="Tsai W.C."/>
            <person name="Van de Peer Y."/>
            <person name="Liu Z.J."/>
        </authorList>
    </citation>
    <scope>NUCLEOTIDE SEQUENCE [LARGE SCALE GENOMIC DNA]</scope>
    <source>
        <tissue evidence="1">The whole plant</tissue>
    </source>
</reference>
<accession>A0A2I0V9T2</accession>
<gene>
    <name evidence="1" type="ORF">MA16_Dca027072</name>
</gene>